<evidence type="ECO:0000313" key="6">
    <source>
        <dbReference type="EnsemblMetazoa" id="XP_011678232"/>
    </source>
</evidence>
<protein>
    <recommendedName>
        <fullName evidence="8">Interleukin 17-like protein</fullName>
    </recommendedName>
</protein>
<dbReference type="Proteomes" id="UP000007110">
    <property type="component" value="Unassembled WGS sequence"/>
</dbReference>
<dbReference type="InParanoid" id="A0A7M7HMJ7"/>
<dbReference type="SUPFAM" id="SSF57501">
    <property type="entry name" value="Cystine-knot cytokines"/>
    <property type="match status" value="1"/>
</dbReference>
<reference evidence="6" key="2">
    <citation type="submission" date="2021-01" db="UniProtKB">
        <authorList>
            <consortium name="EnsemblMetazoa"/>
        </authorList>
    </citation>
    <scope>IDENTIFICATION</scope>
</reference>
<reference evidence="7" key="1">
    <citation type="submission" date="2015-02" db="EMBL/GenBank/DDBJ databases">
        <title>Genome sequencing for Strongylocentrotus purpuratus.</title>
        <authorList>
            <person name="Murali S."/>
            <person name="Liu Y."/>
            <person name="Vee V."/>
            <person name="English A."/>
            <person name="Wang M."/>
            <person name="Skinner E."/>
            <person name="Han Y."/>
            <person name="Muzny D.M."/>
            <person name="Worley K.C."/>
            <person name="Gibbs R.A."/>
        </authorList>
    </citation>
    <scope>NUCLEOTIDE SEQUENCE</scope>
</reference>
<dbReference type="GO" id="GO:0005576">
    <property type="term" value="C:extracellular region"/>
    <property type="evidence" value="ECO:0007669"/>
    <property type="project" value="UniProtKB-SubCell"/>
</dbReference>
<accession>A0A7M7HMJ7</accession>
<dbReference type="FunCoup" id="A0A7M7HMJ7">
    <property type="interactions" value="456"/>
</dbReference>
<evidence type="ECO:0000256" key="5">
    <source>
        <dbReference type="SAM" id="SignalP"/>
    </source>
</evidence>
<keyword evidence="7" id="KW-1185">Reference proteome</keyword>
<dbReference type="KEGG" id="spu:105444970"/>
<dbReference type="EnsemblMetazoa" id="XM_011679930">
    <property type="protein sequence ID" value="XP_011678232"/>
    <property type="gene ID" value="LOC105444970"/>
</dbReference>
<evidence type="ECO:0000256" key="2">
    <source>
        <dbReference type="ARBA" id="ARBA00007236"/>
    </source>
</evidence>
<evidence type="ECO:0000256" key="4">
    <source>
        <dbReference type="ARBA" id="ARBA00022729"/>
    </source>
</evidence>
<evidence type="ECO:0000256" key="1">
    <source>
        <dbReference type="ARBA" id="ARBA00004613"/>
    </source>
</evidence>
<dbReference type="AlphaFoldDB" id="A0A7M7HMJ7"/>
<feature type="chain" id="PRO_5029835634" description="Interleukin 17-like protein" evidence="5">
    <location>
        <begin position="21"/>
        <end position="188"/>
    </location>
</feature>
<dbReference type="GO" id="GO:0005125">
    <property type="term" value="F:cytokine activity"/>
    <property type="evidence" value="ECO:0007669"/>
    <property type="project" value="InterPro"/>
</dbReference>
<comment type="similarity">
    <text evidence="2">Belongs to the IL-17 family.</text>
</comment>
<keyword evidence="4 5" id="KW-0732">Signal</keyword>
<dbReference type="InterPro" id="IPR029034">
    <property type="entry name" value="Cystine-knot_cytokine"/>
</dbReference>
<dbReference type="OMA" id="PIFHYMK"/>
<dbReference type="InterPro" id="IPR010345">
    <property type="entry name" value="IL-17_fam"/>
</dbReference>
<keyword evidence="3" id="KW-0964">Secreted</keyword>
<dbReference type="OrthoDB" id="10016744at2759"/>
<dbReference type="Gene3D" id="2.10.90.10">
    <property type="entry name" value="Cystine-knot cytokines"/>
    <property type="match status" value="1"/>
</dbReference>
<name>A0A7M7HMJ7_STRPU</name>
<dbReference type="RefSeq" id="XP_011678232.2">
    <property type="nucleotide sequence ID" value="XM_011679930.2"/>
</dbReference>
<evidence type="ECO:0008006" key="8">
    <source>
        <dbReference type="Google" id="ProtNLM"/>
    </source>
</evidence>
<sequence>MEVYKNAILMIIILVHAVTSSPVKSSSQYCLPMNQADYESRERNGHLFYPNQDAFAVQSFNVSDADMGRKETSSCPYDGFSSPQNCPAGVKPSASEPVNSNQDGMCPWTYVECFDPDRIPMSISMAQCQCSACLDPYSHQADPNLRCQPIFHYMKVLRKTQCVDGLYRFEEETVKVPVACGCMRQRVA</sequence>
<feature type="signal peptide" evidence="5">
    <location>
        <begin position="1"/>
        <end position="20"/>
    </location>
</feature>
<dbReference type="Pfam" id="PF06083">
    <property type="entry name" value="IL17"/>
    <property type="match status" value="1"/>
</dbReference>
<evidence type="ECO:0000256" key="3">
    <source>
        <dbReference type="ARBA" id="ARBA00022525"/>
    </source>
</evidence>
<proteinExistence type="inferred from homology"/>
<dbReference type="GeneID" id="105444970"/>
<organism evidence="6 7">
    <name type="scientific">Strongylocentrotus purpuratus</name>
    <name type="common">Purple sea urchin</name>
    <dbReference type="NCBI Taxonomy" id="7668"/>
    <lineage>
        <taxon>Eukaryota</taxon>
        <taxon>Metazoa</taxon>
        <taxon>Echinodermata</taxon>
        <taxon>Eleutherozoa</taxon>
        <taxon>Echinozoa</taxon>
        <taxon>Echinoidea</taxon>
        <taxon>Euechinoidea</taxon>
        <taxon>Echinacea</taxon>
        <taxon>Camarodonta</taxon>
        <taxon>Echinidea</taxon>
        <taxon>Strongylocentrotidae</taxon>
        <taxon>Strongylocentrotus</taxon>
    </lineage>
</organism>
<evidence type="ECO:0000313" key="7">
    <source>
        <dbReference type="Proteomes" id="UP000007110"/>
    </source>
</evidence>
<comment type="subcellular location">
    <subcellularLocation>
        <location evidence="1">Secreted</location>
    </subcellularLocation>
</comment>